<evidence type="ECO:0000313" key="1">
    <source>
        <dbReference type="EMBL" id="QKW51622.1"/>
    </source>
</evidence>
<name>A0A7H8NB52_9ACTN</name>
<evidence type="ECO:0000313" key="2">
    <source>
        <dbReference type="Proteomes" id="UP000509303"/>
    </source>
</evidence>
<keyword evidence="2" id="KW-1185">Reference proteome</keyword>
<reference evidence="1 2" key="1">
    <citation type="submission" date="2020-06" db="EMBL/GenBank/DDBJ databases">
        <title>Genome mining for natural products.</title>
        <authorList>
            <person name="Zhang B."/>
            <person name="Shi J."/>
            <person name="Ge H."/>
        </authorList>
    </citation>
    <scope>NUCLEOTIDE SEQUENCE [LARGE SCALE GENOMIC DNA]</scope>
    <source>
        <strain evidence="1 2">NA00687</strain>
    </source>
</reference>
<proteinExistence type="predicted"/>
<protein>
    <submittedName>
        <fullName evidence="1">Uncharacterized protein</fullName>
    </submittedName>
</protein>
<dbReference type="EMBL" id="CP054929">
    <property type="protein sequence ID" value="QKW51622.1"/>
    <property type="molecule type" value="Genomic_DNA"/>
</dbReference>
<dbReference type="AlphaFoldDB" id="A0A7H8NB52"/>
<organism evidence="1 2">
    <name type="scientific">Streptomyces buecherae</name>
    <dbReference type="NCBI Taxonomy" id="2763006"/>
    <lineage>
        <taxon>Bacteria</taxon>
        <taxon>Bacillati</taxon>
        <taxon>Actinomycetota</taxon>
        <taxon>Actinomycetes</taxon>
        <taxon>Kitasatosporales</taxon>
        <taxon>Streptomycetaceae</taxon>
        <taxon>Streptomyces</taxon>
    </lineage>
</organism>
<gene>
    <name evidence="1" type="ORF">HUT08_21230</name>
</gene>
<dbReference type="RefSeq" id="WP_176163339.1">
    <property type="nucleotide sequence ID" value="NZ_CP054929.1"/>
</dbReference>
<accession>A0A7H8NB52</accession>
<dbReference type="Proteomes" id="UP000509303">
    <property type="component" value="Chromosome"/>
</dbReference>
<sequence>MSERCAAIVDPLTAATYWLVPAGQASVVPQWERLGRHVALLGPSPGTHYVGVPSAHRNTGPGLHWRLPVDWSGRYLAEPHHLGAILASAVRFAHGAAALSSSCPVCMGDSARTGEAPAGGRSGPAEPAPCCLEADSACDHAARSPANRRRT</sequence>